<sequence length="405" mass="44815">MDIDQVKSQFPIFRQKTPTGKDLIYLDNAATSQKPQSVIDAITNYYSKEYSTVGRGAYWPANVNTVKINQVRSKVKNFLNAQSEKEIVFTAGATDGINKIARSFLAPKLKSGDVIMISQVEHHANLIPWQELCKAYGTELLVIPVLESGHLDYEWIKQNLSERVKLLALSACSNVLGIKNDIKRITTMAEVTQTPVLVDAAQVLSHNRVDVQEWNCDFLVFSAHKMFGPTGVGVVYGKQSLFNEMKPFNYGGGIVKEVTFEASNYQDIPHKHEAGTPNIAGVLGLGAAIEFIKQLSQNETDTHLEELTNYALSSLKAINGLKIMGGEQDKAPVISFTIDGIHPHDISTFLNEEGICVRAGHHCAQPLLQRFEVPASVRVSFAIYNTKSDIDKLVMALLKTQAFFS</sequence>
<accession>A0A150X4V5</accession>
<keyword evidence="11" id="KW-1185">Reference proteome</keyword>
<evidence type="ECO:0000256" key="2">
    <source>
        <dbReference type="ARBA" id="ARBA00002824"/>
    </source>
</evidence>
<proteinExistence type="inferred from homology"/>
<dbReference type="OrthoDB" id="9804366at2"/>
<dbReference type="GO" id="GO:0006534">
    <property type="term" value="P:cysteine metabolic process"/>
    <property type="evidence" value="ECO:0007669"/>
    <property type="project" value="UniProtKB-UniRule"/>
</dbReference>
<evidence type="ECO:0000256" key="7">
    <source>
        <dbReference type="RuleBase" id="RU004504"/>
    </source>
</evidence>
<dbReference type="PROSITE" id="PS00595">
    <property type="entry name" value="AA_TRANSFER_CLASS_5"/>
    <property type="match status" value="1"/>
</dbReference>
<organism evidence="10 11">
    <name type="scientific">Roseivirga spongicola</name>
    <dbReference type="NCBI Taxonomy" id="333140"/>
    <lineage>
        <taxon>Bacteria</taxon>
        <taxon>Pseudomonadati</taxon>
        <taxon>Bacteroidota</taxon>
        <taxon>Cytophagia</taxon>
        <taxon>Cytophagales</taxon>
        <taxon>Roseivirgaceae</taxon>
        <taxon>Roseivirga</taxon>
    </lineage>
</organism>
<protein>
    <recommendedName>
        <fullName evidence="8">Cysteine desulfurase</fullName>
        <ecNumber evidence="8">2.8.1.7</ecNumber>
    </recommendedName>
</protein>
<dbReference type="RefSeq" id="WP_068222505.1">
    <property type="nucleotide sequence ID" value="NZ_CP139724.1"/>
</dbReference>
<dbReference type="NCBIfam" id="TIGR01979">
    <property type="entry name" value="sufS"/>
    <property type="match status" value="1"/>
</dbReference>
<comment type="catalytic activity">
    <reaction evidence="6 8">
        <text>(sulfur carrier)-H + L-cysteine = (sulfur carrier)-SH + L-alanine</text>
        <dbReference type="Rhea" id="RHEA:43892"/>
        <dbReference type="Rhea" id="RHEA-COMP:14737"/>
        <dbReference type="Rhea" id="RHEA-COMP:14739"/>
        <dbReference type="ChEBI" id="CHEBI:29917"/>
        <dbReference type="ChEBI" id="CHEBI:35235"/>
        <dbReference type="ChEBI" id="CHEBI:57972"/>
        <dbReference type="ChEBI" id="CHEBI:64428"/>
        <dbReference type="EC" id="2.8.1.7"/>
    </reaction>
</comment>
<dbReference type="InterPro" id="IPR000192">
    <property type="entry name" value="Aminotrans_V_dom"/>
</dbReference>
<name>A0A150X4V5_9BACT</name>
<evidence type="ECO:0000259" key="9">
    <source>
        <dbReference type="Pfam" id="PF00266"/>
    </source>
</evidence>
<dbReference type="GO" id="GO:0031071">
    <property type="term" value="F:cysteine desulfurase activity"/>
    <property type="evidence" value="ECO:0007669"/>
    <property type="project" value="UniProtKB-UniRule"/>
</dbReference>
<evidence type="ECO:0000256" key="4">
    <source>
        <dbReference type="ARBA" id="ARBA00022679"/>
    </source>
</evidence>
<dbReference type="AlphaFoldDB" id="A0A150X4V5"/>
<reference evidence="10 11" key="1">
    <citation type="submission" date="2016-01" db="EMBL/GenBank/DDBJ databases">
        <title>Genome sequencing of Roseivirga spongicola UST030701-084.</title>
        <authorList>
            <person name="Selvaratnam C."/>
            <person name="Thevarajoo S."/>
            <person name="Goh K.M."/>
            <person name="Ee R."/>
            <person name="Chan K.-G."/>
            <person name="Chong C.S."/>
        </authorList>
    </citation>
    <scope>NUCLEOTIDE SEQUENCE [LARGE SCALE GENOMIC DNA]</scope>
    <source>
        <strain evidence="10 11">UST030701-084</strain>
    </source>
</reference>
<dbReference type="EC" id="2.8.1.7" evidence="8"/>
<evidence type="ECO:0000313" key="11">
    <source>
        <dbReference type="Proteomes" id="UP000075606"/>
    </source>
</evidence>
<evidence type="ECO:0000256" key="8">
    <source>
        <dbReference type="RuleBase" id="RU004506"/>
    </source>
</evidence>
<dbReference type="PANTHER" id="PTHR43586">
    <property type="entry name" value="CYSTEINE DESULFURASE"/>
    <property type="match status" value="1"/>
</dbReference>
<evidence type="ECO:0000256" key="5">
    <source>
        <dbReference type="ARBA" id="ARBA00022898"/>
    </source>
</evidence>
<dbReference type="InterPro" id="IPR010970">
    <property type="entry name" value="Cys_dSase_SufS"/>
</dbReference>
<dbReference type="PIRSF" id="PIRSF005572">
    <property type="entry name" value="NifS"/>
    <property type="match status" value="1"/>
</dbReference>
<dbReference type="Proteomes" id="UP000075606">
    <property type="component" value="Unassembled WGS sequence"/>
</dbReference>
<comment type="similarity">
    <text evidence="3 8">Belongs to the class-V pyridoxal-phosphate-dependent aminotransferase family. Csd subfamily.</text>
</comment>
<evidence type="ECO:0000256" key="1">
    <source>
        <dbReference type="ARBA" id="ARBA00001933"/>
    </source>
</evidence>
<keyword evidence="5 8" id="KW-0663">Pyridoxal phosphate</keyword>
<evidence type="ECO:0000256" key="6">
    <source>
        <dbReference type="ARBA" id="ARBA00050776"/>
    </source>
</evidence>
<dbReference type="Gene3D" id="3.40.640.10">
    <property type="entry name" value="Type I PLP-dependent aspartate aminotransferase-like (Major domain)"/>
    <property type="match status" value="1"/>
</dbReference>
<comment type="function">
    <text evidence="2 8">Catalyzes the removal of elemental sulfur and selenium atoms from L-cysteine, L-cystine, L-selenocysteine, and L-selenocystine to produce L-alanine.</text>
</comment>
<dbReference type="SUPFAM" id="SSF53383">
    <property type="entry name" value="PLP-dependent transferases"/>
    <property type="match status" value="1"/>
</dbReference>
<dbReference type="CDD" id="cd06453">
    <property type="entry name" value="SufS_like"/>
    <property type="match status" value="1"/>
</dbReference>
<evidence type="ECO:0000256" key="3">
    <source>
        <dbReference type="ARBA" id="ARBA00010447"/>
    </source>
</evidence>
<dbReference type="InterPro" id="IPR015422">
    <property type="entry name" value="PyrdxlP-dep_Trfase_small"/>
</dbReference>
<dbReference type="InterPro" id="IPR020578">
    <property type="entry name" value="Aminotrans_V_PyrdxlP_BS"/>
</dbReference>
<comment type="caution">
    <text evidence="10">The sequence shown here is derived from an EMBL/GenBank/DDBJ whole genome shotgun (WGS) entry which is preliminary data.</text>
</comment>
<evidence type="ECO:0000313" key="10">
    <source>
        <dbReference type="EMBL" id="KYG73738.1"/>
    </source>
</evidence>
<dbReference type="STRING" id="333140.AWW68_13735"/>
<dbReference type="InterPro" id="IPR015421">
    <property type="entry name" value="PyrdxlP-dep_Trfase_major"/>
</dbReference>
<dbReference type="InterPro" id="IPR015424">
    <property type="entry name" value="PyrdxlP-dep_Trfase"/>
</dbReference>
<comment type="cofactor">
    <cofactor evidence="1 7">
        <name>pyridoxal 5'-phosphate</name>
        <dbReference type="ChEBI" id="CHEBI:597326"/>
    </cofactor>
</comment>
<dbReference type="EMBL" id="LRPC01000028">
    <property type="protein sequence ID" value="KYG73738.1"/>
    <property type="molecule type" value="Genomic_DNA"/>
</dbReference>
<keyword evidence="4 8" id="KW-0808">Transferase</keyword>
<dbReference type="GO" id="GO:0030170">
    <property type="term" value="F:pyridoxal phosphate binding"/>
    <property type="evidence" value="ECO:0007669"/>
    <property type="project" value="UniProtKB-UniRule"/>
</dbReference>
<dbReference type="Gene3D" id="3.90.1150.10">
    <property type="entry name" value="Aspartate Aminotransferase, domain 1"/>
    <property type="match status" value="1"/>
</dbReference>
<dbReference type="Pfam" id="PF00266">
    <property type="entry name" value="Aminotran_5"/>
    <property type="match status" value="1"/>
</dbReference>
<dbReference type="InterPro" id="IPR016454">
    <property type="entry name" value="Cysteine_dSase"/>
</dbReference>
<gene>
    <name evidence="10" type="ORF">AWW68_13735</name>
</gene>
<dbReference type="PANTHER" id="PTHR43586:SF8">
    <property type="entry name" value="CYSTEINE DESULFURASE 1, CHLOROPLASTIC"/>
    <property type="match status" value="1"/>
</dbReference>
<feature type="domain" description="Aminotransferase class V" evidence="9">
    <location>
        <begin position="24"/>
        <end position="393"/>
    </location>
</feature>